<sequence length="114" mass="12354">MNPDALRGHMDALLLSVLEHEPLHGYAIIEALQERSGGALAVPTGTVYPALRRLERVGYLASEWATVGGRKRRTYRLTSSGAKQLAGERSAWREFAEVIASVLEPGARRAEAAG</sequence>
<evidence type="ECO:0000313" key="2">
    <source>
        <dbReference type="EMBL" id="MBE1561084.1"/>
    </source>
</evidence>
<keyword evidence="2" id="KW-0238">DNA-binding</keyword>
<name>A0ABR9KGD0_9ACTN</name>
<evidence type="ECO:0000313" key="3">
    <source>
        <dbReference type="Proteomes" id="UP000661607"/>
    </source>
</evidence>
<dbReference type="Pfam" id="PF03551">
    <property type="entry name" value="PadR"/>
    <property type="match status" value="1"/>
</dbReference>
<reference evidence="2 3" key="1">
    <citation type="submission" date="2020-10" db="EMBL/GenBank/DDBJ databases">
        <title>Sequencing the genomes of 1000 actinobacteria strains.</title>
        <authorList>
            <person name="Klenk H.-P."/>
        </authorList>
    </citation>
    <scope>NUCLEOTIDE SEQUENCE [LARGE SCALE GENOMIC DNA]</scope>
    <source>
        <strain evidence="2 3">DSM 43748</strain>
    </source>
</reference>
<evidence type="ECO:0000259" key="1">
    <source>
        <dbReference type="Pfam" id="PF03551"/>
    </source>
</evidence>
<dbReference type="Proteomes" id="UP000661607">
    <property type="component" value="Unassembled WGS sequence"/>
</dbReference>
<protein>
    <submittedName>
        <fullName evidence="2">DNA-binding PadR family transcriptional regulator</fullName>
    </submittedName>
</protein>
<dbReference type="PANTHER" id="PTHR33169">
    <property type="entry name" value="PADR-FAMILY TRANSCRIPTIONAL REGULATOR"/>
    <property type="match status" value="1"/>
</dbReference>
<keyword evidence="3" id="KW-1185">Reference proteome</keyword>
<dbReference type="GO" id="GO:0003677">
    <property type="term" value="F:DNA binding"/>
    <property type="evidence" value="ECO:0007669"/>
    <property type="project" value="UniProtKB-KW"/>
</dbReference>
<proteinExistence type="predicted"/>
<dbReference type="InterPro" id="IPR052509">
    <property type="entry name" value="Metal_resp_DNA-bind_regulator"/>
</dbReference>
<accession>A0ABR9KGD0</accession>
<dbReference type="InterPro" id="IPR005149">
    <property type="entry name" value="Tscrpt_reg_PadR_N"/>
</dbReference>
<dbReference type="SUPFAM" id="SSF46785">
    <property type="entry name" value="Winged helix' DNA-binding domain"/>
    <property type="match status" value="1"/>
</dbReference>
<organism evidence="2 3">
    <name type="scientific">Nonomuraea africana</name>
    <dbReference type="NCBI Taxonomy" id="46171"/>
    <lineage>
        <taxon>Bacteria</taxon>
        <taxon>Bacillati</taxon>
        <taxon>Actinomycetota</taxon>
        <taxon>Actinomycetes</taxon>
        <taxon>Streptosporangiales</taxon>
        <taxon>Streptosporangiaceae</taxon>
        <taxon>Nonomuraea</taxon>
    </lineage>
</organism>
<dbReference type="EMBL" id="JADBEF010000001">
    <property type="protein sequence ID" value="MBE1561084.1"/>
    <property type="molecule type" value="Genomic_DNA"/>
</dbReference>
<dbReference type="InterPro" id="IPR036390">
    <property type="entry name" value="WH_DNA-bd_sf"/>
</dbReference>
<dbReference type="InterPro" id="IPR036388">
    <property type="entry name" value="WH-like_DNA-bd_sf"/>
</dbReference>
<dbReference type="Gene3D" id="1.10.10.10">
    <property type="entry name" value="Winged helix-like DNA-binding domain superfamily/Winged helix DNA-binding domain"/>
    <property type="match status" value="1"/>
</dbReference>
<feature type="domain" description="Transcription regulator PadR N-terminal" evidence="1">
    <location>
        <begin position="14"/>
        <end position="86"/>
    </location>
</feature>
<gene>
    <name evidence="2" type="ORF">H4W81_003863</name>
</gene>
<dbReference type="PANTHER" id="PTHR33169:SF14">
    <property type="entry name" value="TRANSCRIPTIONAL REGULATOR RV3488"/>
    <property type="match status" value="1"/>
</dbReference>
<comment type="caution">
    <text evidence="2">The sequence shown here is derived from an EMBL/GenBank/DDBJ whole genome shotgun (WGS) entry which is preliminary data.</text>
</comment>
<dbReference type="RefSeq" id="WP_192776064.1">
    <property type="nucleotide sequence ID" value="NZ_BAAASY010000014.1"/>
</dbReference>